<dbReference type="OrthoDB" id="5382961at2"/>
<comment type="caution">
    <text evidence="8">The sequence shown here is derived from an EMBL/GenBank/DDBJ whole genome shotgun (WGS) entry which is preliminary data.</text>
</comment>
<dbReference type="Proteomes" id="UP000276295">
    <property type="component" value="Unassembled WGS sequence"/>
</dbReference>
<comment type="similarity">
    <text evidence="2">Belongs to the DoxX family.</text>
</comment>
<dbReference type="Pfam" id="PF07681">
    <property type="entry name" value="DoxX"/>
    <property type="match status" value="1"/>
</dbReference>
<feature type="transmembrane region" description="Helical" evidence="7">
    <location>
        <begin position="30"/>
        <end position="50"/>
    </location>
</feature>
<gene>
    <name evidence="8" type="ORF">D6029_20110</name>
</gene>
<organism evidence="8 9">
    <name type="scientific">Buttiauxella izardii</name>
    <dbReference type="NCBI Taxonomy" id="82991"/>
    <lineage>
        <taxon>Bacteria</taxon>
        <taxon>Pseudomonadati</taxon>
        <taxon>Pseudomonadota</taxon>
        <taxon>Gammaproteobacteria</taxon>
        <taxon>Enterobacterales</taxon>
        <taxon>Enterobacteriaceae</taxon>
        <taxon>Buttiauxella</taxon>
    </lineage>
</organism>
<dbReference type="GO" id="GO:0005886">
    <property type="term" value="C:plasma membrane"/>
    <property type="evidence" value="ECO:0007669"/>
    <property type="project" value="UniProtKB-SubCell"/>
</dbReference>
<proteinExistence type="inferred from homology"/>
<reference evidence="8 9" key="1">
    <citation type="submission" date="2018-09" db="EMBL/GenBank/DDBJ databases">
        <title>Draft genome sequence of Buttiauxella izardii CCUG 35510T.</title>
        <authorList>
            <person name="Salva-Serra F."/>
            <person name="Marathe N."/>
            <person name="Moore E."/>
            <person name="Stadler-Svensson L."/>
            <person name="Engstrom-Jakobsson H."/>
        </authorList>
    </citation>
    <scope>NUCLEOTIDE SEQUENCE [LARGE SCALE GENOMIC DNA]</scope>
    <source>
        <strain evidence="8 9">CCUG 35510</strain>
    </source>
</reference>
<keyword evidence="5 7" id="KW-1133">Transmembrane helix</keyword>
<keyword evidence="3" id="KW-1003">Cell membrane</keyword>
<dbReference type="AlphaFoldDB" id="A0A3A5JK69"/>
<feature type="transmembrane region" description="Helical" evidence="7">
    <location>
        <begin position="55"/>
        <end position="73"/>
    </location>
</feature>
<evidence type="ECO:0000256" key="6">
    <source>
        <dbReference type="ARBA" id="ARBA00023136"/>
    </source>
</evidence>
<dbReference type="RefSeq" id="WP_120066456.1">
    <property type="nucleotide sequence ID" value="NZ_QZWH01000056.1"/>
</dbReference>
<evidence type="ECO:0000313" key="8">
    <source>
        <dbReference type="EMBL" id="RJT18599.1"/>
    </source>
</evidence>
<evidence type="ECO:0000256" key="5">
    <source>
        <dbReference type="ARBA" id="ARBA00022989"/>
    </source>
</evidence>
<evidence type="ECO:0000256" key="2">
    <source>
        <dbReference type="ARBA" id="ARBA00006679"/>
    </source>
</evidence>
<feature type="transmembrane region" description="Helical" evidence="7">
    <location>
        <begin position="5"/>
        <end position="24"/>
    </location>
</feature>
<dbReference type="PANTHER" id="PTHR33452">
    <property type="entry name" value="OXIDOREDUCTASE CATD-RELATED"/>
    <property type="match status" value="1"/>
</dbReference>
<sequence length="270" mass="30366">MKAKIYYLTFITGLISFIASVTYLNQYDGTWSAIVMVLFSFLIPLTALLWRKNRLISFMLTLFFTLIVVRNADQHDWSRVGWLTAITFIPLLLQAIIIFREGIRQYGHQEVALSFLRMFVGFNFLTHCTEKLFLSHHDAGLVGFFQNVVGMHTFGTVLSENVAVTMIILGGLAELTAAVSIGFGFLTRAGAFIAAIYLIAAELMSGHFGIGYTWMMPGGGWEFPFFYFMVTIPFLLPNSAGKLSLDFEWKTAFQPIINLFSGVDASLKDR</sequence>
<evidence type="ECO:0000256" key="3">
    <source>
        <dbReference type="ARBA" id="ARBA00022475"/>
    </source>
</evidence>
<feature type="transmembrane region" description="Helical" evidence="7">
    <location>
        <begin position="111"/>
        <end position="127"/>
    </location>
</feature>
<dbReference type="InterPro" id="IPR051907">
    <property type="entry name" value="DoxX-like_oxidoreductase"/>
</dbReference>
<keyword evidence="6 7" id="KW-0472">Membrane</keyword>
<dbReference type="EMBL" id="QZWH01000056">
    <property type="protein sequence ID" value="RJT18599.1"/>
    <property type="molecule type" value="Genomic_DNA"/>
</dbReference>
<dbReference type="InterPro" id="IPR032808">
    <property type="entry name" value="DoxX"/>
</dbReference>
<evidence type="ECO:0000313" key="9">
    <source>
        <dbReference type="Proteomes" id="UP000276295"/>
    </source>
</evidence>
<accession>A0A3A5JK69</accession>
<comment type="subcellular location">
    <subcellularLocation>
        <location evidence="1">Cell membrane</location>
        <topology evidence="1">Multi-pass membrane protein</topology>
    </subcellularLocation>
</comment>
<feature type="transmembrane region" description="Helical" evidence="7">
    <location>
        <begin position="79"/>
        <end position="99"/>
    </location>
</feature>
<keyword evidence="4 7" id="KW-0812">Transmembrane</keyword>
<feature type="transmembrane region" description="Helical" evidence="7">
    <location>
        <begin position="221"/>
        <end position="240"/>
    </location>
</feature>
<keyword evidence="9" id="KW-1185">Reference proteome</keyword>
<protein>
    <submittedName>
        <fullName evidence="8">DoxX family protein</fullName>
    </submittedName>
</protein>
<name>A0A3A5JK69_9ENTR</name>
<evidence type="ECO:0000256" key="1">
    <source>
        <dbReference type="ARBA" id="ARBA00004651"/>
    </source>
</evidence>
<evidence type="ECO:0000256" key="4">
    <source>
        <dbReference type="ARBA" id="ARBA00022692"/>
    </source>
</evidence>
<evidence type="ECO:0000256" key="7">
    <source>
        <dbReference type="SAM" id="Phobius"/>
    </source>
</evidence>
<dbReference type="PANTHER" id="PTHR33452:SF1">
    <property type="entry name" value="INNER MEMBRANE PROTEIN YPHA-RELATED"/>
    <property type="match status" value="1"/>
</dbReference>